<proteinExistence type="predicted"/>
<keyword evidence="2" id="KW-1185">Reference proteome</keyword>
<name>A0AA35WQK3_GEOBA</name>
<organism evidence="1 2">
    <name type="scientific">Geodia barretti</name>
    <name type="common">Barrett's horny sponge</name>
    <dbReference type="NCBI Taxonomy" id="519541"/>
    <lineage>
        <taxon>Eukaryota</taxon>
        <taxon>Metazoa</taxon>
        <taxon>Porifera</taxon>
        <taxon>Demospongiae</taxon>
        <taxon>Heteroscleromorpha</taxon>
        <taxon>Tetractinellida</taxon>
        <taxon>Astrophorina</taxon>
        <taxon>Geodiidae</taxon>
        <taxon>Geodia</taxon>
    </lineage>
</organism>
<sequence>MVVTENSKHDTGRIQDFVWEGATTAHAQRSCRAQSRFSC</sequence>
<accession>A0AA35WQK3</accession>
<dbReference type="AlphaFoldDB" id="A0AA35WQK3"/>
<reference evidence="1" key="1">
    <citation type="submission" date="2023-03" db="EMBL/GenBank/DDBJ databases">
        <authorList>
            <person name="Steffen K."/>
            <person name="Cardenas P."/>
        </authorList>
    </citation>
    <scope>NUCLEOTIDE SEQUENCE</scope>
</reference>
<evidence type="ECO:0000313" key="2">
    <source>
        <dbReference type="Proteomes" id="UP001174909"/>
    </source>
</evidence>
<evidence type="ECO:0000313" key="1">
    <source>
        <dbReference type="EMBL" id="CAI8022692.1"/>
    </source>
</evidence>
<dbReference type="Proteomes" id="UP001174909">
    <property type="component" value="Unassembled WGS sequence"/>
</dbReference>
<gene>
    <name evidence="1" type="ORF">GBAR_LOCUS13314</name>
</gene>
<protein>
    <submittedName>
        <fullName evidence="1">Uncharacterized protein</fullName>
    </submittedName>
</protein>
<comment type="caution">
    <text evidence="1">The sequence shown here is derived from an EMBL/GenBank/DDBJ whole genome shotgun (WGS) entry which is preliminary data.</text>
</comment>
<dbReference type="EMBL" id="CASHTH010001974">
    <property type="protein sequence ID" value="CAI8022692.1"/>
    <property type="molecule type" value="Genomic_DNA"/>
</dbReference>